<reference evidence="10 11" key="1">
    <citation type="submission" date="2018-09" db="EMBL/GenBank/DDBJ databases">
        <title>A high-quality reference genome of wild soybean provides a powerful tool to mine soybean genomes.</title>
        <authorList>
            <person name="Xie M."/>
            <person name="Chung C.Y.L."/>
            <person name="Li M.-W."/>
            <person name="Wong F.-L."/>
            <person name="Chan T.-F."/>
            <person name="Lam H.-M."/>
        </authorList>
    </citation>
    <scope>NUCLEOTIDE SEQUENCE [LARGE SCALE GENOMIC DNA]</scope>
    <source>
        <strain evidence="11">cv. W05</strain>
        <tissue evidence="10">Hypocotyl of etiolated seedlings</tissue>
    </source>
</reference>
<evidence type="ECO:0000256" key="2">
    <source>
        <dbReference type="ARBA" id="ARBA00022737"/>
    </source>
</evidence>
<dbReference type="PANTHER" id="PTHR47995:SF18">
    <property type="entry name" value="TRANSCRIPTION FACTOR MYB65"/>
    <property type="match status" value="1"/>
</dbReference>
<keyword evidence="4" id="KW-0238">DNA-binding</keyword>
<dbReference type="InterPro" id="IPR017930">
    <property type="entry name" value="Myb_dom"/>
</dbReference>
<evidence type="ECO:0000256" key="3">
    <source>
        <dbReference type="ARBA" id="ARBA00023015"/>
    </source>
</evidence>
<sequence length="395" mass="44933">MISAMAVMSIIFLLIKVVVISWLPQEGDNVKDDQEDQLVVDHLAEEEDSFLKKGPWTAEEDAILAAYVTSNGVGNWNIVRKNTGLARCGKSCRLRWTNHLRPDLKKGAFTQEEQLKVIQLHALMGNKWARMAQELPGRTDNEIKNFWNTRQKKRKRAGLPLYPEDIEVLNVDNPQSINQNVSTQHANDSQPGTSSHNVPELVFNNYKLVNGKHPSCVPPISVMPENSTFEQQDNSDKQVMHPPHLQIMHRSHEQLQDSLPNDYIKFQGDYMSCDDKCSSGISLPSFDDDLLRMGEDPPTQTHDQYYEPRSPRSNGYLESIFCPPPKIVEGSDDCSMQGESSLGNGENLDPIMNQDTLGDTWLFIFKKDFPSYKSLYNKYMIMEDISSISDRVGRR</sequence>
<evidence type="ECO:0000256" key="4">
    <source>
        <dbReference type="ARBA" id="ARBA00023125"/>
    </source>
</evidence>
<evidence type="ECO:0000256" key="1">
    <source>
        <dbReference type="ARBA" id="ARBA00004123"/>
    </source>
</evidence>
<organism evidence="10 11">
    <name type="scientific">Glycine soja</name>
    <name type="common">Wild soybean</name>
    <dbReference type="NCBI Taxonomy" id="3848"/>
    <lineage>
        <taxon>Eukaryota</taxon>
        <taxon>Viridiplantae</taxon>
        <taxon>Streptophyta</taxon>
        <taxon>Embryophyta</taxon>
        <taxon>Tracheophyta</taxon>
        <taxon>Spermatophyta</taxon>
        <taxon>Magnoliopsida</taxon>
        <taxon>eudicotyledons</taxon>
        <taxon>Gunneridae</taxon>
        <taxon>Pentapetalae</taxon>
        <taxon>rosids</taxon>
        <taxon>fabids</taxon>
        <taxon>Fabales</taxon>
        <taxon>Fabaceae</taxon>
        <taxon>Papilionoideae</taxon>
        <taxon>50 kb inversion clade</taxon>
        <taxon>NPAAA clade</taxon>
        <taxon>indigoferoid/millettioid clade</taxon>
        <taxon>Phaseoleae</taxon>
        <taxon>Glycine</taxon>
        <taxon>Glycine subgen. Soja</taxon>
    </lineage>
</organism>
<evidence type="ECO:0000259" key="8">
    <source>
        <dbReference type="PROSITE" id="PS50090"/>
    </source>
</evidence>
<feature type="signal peptide" evidence="7">
    <location>
        <begin position="1"/>
        <end position="20"/>
    </location>
</feature>
<evidence type="ECO:0000256" key="7">
    <source>
        <dbReference type="SAM" id="SignalP"/>
    </source>
</evidence>
<feature type="domain" description="Myb-like" evidence="8">
    <location>
        <begin position="48"/>
        <end position="100"/>
    </location>
</feature>
<dbReference type="PROSITE" id="PS50090">
    <property type="entry name" value="MYB_LIKE"/>
    <property type="match status" value="2"/>
</dbReference>
<dbReference type="InterPro" id="IPR009057">
    <property type="entry name" value="Homeodomain-like_sf"/>
</dbReference>
<feature type="domain" description="HTH myb-type" evidence="9">
    <location>
        <begin position="101"/>
        <end position="155"/>
    </location>
</feature>
<feature type="domain" description="HTH myb-type" evidence="9">
    <location>
        <begin position="48"/>
        <end position="100"/>
    </location>
</feature>
<proteinExistence type="predicted"/>
<evidence type="ECO:0000256" key="6">
    <source>
        <dbReference type="ARBA" id="ARBA00023242"/>
    </source>
</evidence>
<dbReference type="AlphaFoldDB" id="A0A445H1A6"/>
<keyword evidence="6" id="KW-0539">Nucleus</keyword>
<evidence type="ECO:0000313" key="10">
    <source>
        <dbReference type="EMBL" id="RZB67342.1"/>
    </source>
</evidence>
<keyword evidence="7" id="KW-0732">Signal</keyword>
<gene>
    <name evidence="10" type="ORF">D0Y65_037628</name>
</gene>
<dbReference type="InterPro" id="IPR001005">
    <property type="entry name" value="SANT/Myb"/>
</dbReference>
<dbReference type="GO" id="GO:0005634">
    <property type="term" value="C:nucleus"/>
    <property type="evidence" value="ECO:0007669"/>
    <property type="project" value="UniProtKB-SubCell"/>
</dbReference>
<evidence type="ECO:0000256" key="5">
    <source>
        <dbReference type="ARBA" id="ARBA00023163"/>
    </source>
</evidence>
<keyword evidence="11" id="KW-1185">Reference proteome</keyword>
<comment type="subcellular location">
    <subcellularLocation>
        <location evidence="1">Nucleus</location>
    </subcellularLocation>
</comment>
<dbReference type="EMBL" id="QZWG01000014">
    <property type="protein sequence ID" value="RZB67342.1"/>
    <property type="molecule type" value="Genomic_DNA"/>
</dbReference>
<dbReference type="FunFam" id="1.10.10.60:FF:000001">
    <property type="entry name" value="MYB-related transcription factor"/>
    <property type="match status" value="1"/>
</dbReference>
<dbReference type="Pfam" id="PF00249">
    <property type="entry name" value="Myb_DNA-binding"/>
    <property type="match status" value="2"/>
</dbReference>
<name>A0A445H1A6_GLYSO</name>
<keyword evidence="3" id="KW-0805">Transcription regulation</keyword>
<dbReference type="Proteomes" id="UP000289340">
    <property type="component" value="Chromosome 14"/>
</dbReference>
<dbReference type="Gene3D" id="1.10.10.60">
    <property type="entry name" value="Homeodomain-like"/>
    <property type="match status" value="2"/>
</dbReference>
<comment type="caution">
    <text evidence="10">The sequence shown here is derived from an EMBL/GenBank/DDBJ whole genome shotgun (WGS) entry which is preliminary data.</text>
</comment>
<dbReference type="PROSITE" id="PS51294">
    <property type="entry name" value="HTH_MYB"/>
    <property type="match status" value="2"/>
</dbReference>
<dbReference type="GO" id="GO:0003677">
    <property type="term" value="F:DNA binding"/>
    <property type="evidence" value="ECO:0007669"/>
    <property type="project" value="UniProtKB-KW"/>
</dbReference>
<keyword evidence="5" id="KW-0804">Transcription</keyword>
<evidence type="ECO:0000259" key="9">
    <source>
        <dbReference type="PROSITE" id="PS51294"/>
    </source>
</evidence>
<protein>
    <submittedName>
        <fullName evidence="10">Transcription factor MYB120</fullName>
    </submittedName>
</protein>
<keyword evidence="2" id="KW-0677">Repeat</keyword>
<dbReference type="SUPFAM" id="SSF46689">
    <property type="entry name" value="Homeodomain-like"/>
    <property type="match status" value="1"/>
</dbReference>
<evidence type="ECO:0000313" key="11">
    <source>
        <dbReference type="Proteomes" id="UP000289340"/>
    </source>
</evidence>
<accession>A0A445H1A6</accession>
<dbReference type="SMART" id="SM00717">
    <property type="entry name" value="SANT"/>
    <property type="match status" value="2"/>
</dbReference>
<feature type="domain" description="Myb-like" evidence="8">
    <location>
        <begin position="101"/>
        <end position="151"/>
    </location>
</feature>
<dbReference type="CDD" id="cd00167">
    <property type="entry name" value="SANT"/>
    <property type="match status" value="2"/>
</dbReference>
<dbReference type="PANTHER" id="PTHR47995">
    <property type="entry name" value="TRANSCRIPTION FACTOR MYB33-RELATED"/>
    <property type="match status" value="1"/>
</dbReference>
<feature type="chain" id="PRO_5019181684" evidence="7">
    <location>
        <begin position="21"/>
        <end position="395"/>
    </location>
</feature>